<name>A0A8D2PNQ2_ZOSLA</name>
<keyword evidence="2" id="KW-1185">Reference proteome</keyword>
<sequence length="125" mass="14069">NNTEIFCKAAKIAEQVKNCSLEGIYDNLLKLVQQRGAGNEVRNTSPCTAYSLQASPLVTIFVLLSHHCWQPNPSCRTQSHPSKLFNRPFFPFQGPCPVAAGSTTSLKNFLKELHQVLQNEYKYQK</sequence>
<proteinExistence type="predicted"/>
<reference evidence="1" key="2">
    <citation type="submission" date="2025-09" db="UniProtKB">
        <authorList>
            <consortium name="Ensembl"/>
        </authorList>
    </citation>
    <scope>IDENTIFICATION</scope>
</reference>
<evidence type="ECO:0000313" key="2">
    <source>
        <dbReference type="Proteomes" id="UP000694401"/>
    </source>
</evidence>
<organism evidence="1 2">
    <name type="scientific">Zosterops lateralis melanops</name>
    <dbReference type="NCBI Taxonomy" id="1220523"/>
    <lineage>
        <taxon>Eukaryota</taxon>
        <taxon>Metazoa</taxon>
        <taxon>Chordata</taxon>
        <taxon>Craniata</taxon>
        <taxon>Vertebrata</taxon>
        <taxon>Euteleostomi</taxon>
        <taxon>Archelosauria</taxon>
        <taxon>Archosauria</taxon>
        <taxon>Dinosauria</taxon>
        <taxon>Saurischia</taxon>
        <taxon>Theropoda</taxon>
        <taxon>Coelurosauria</taxon>
        <taxon>Aves</taxon>
        <taxon>Neognathae</taxon>
        <taxon>Neoaves</taxon>
        <taxon>Telluraves</taxon>
        <taxon>Australaves</taxon>
        <taxon>Passeriformes</taxon>
        <taxon>Sylvioidea</taxon>
        <taxon>Zosteropidae</taxon>
        <taxon>Zosterops</taxon>
    </lineage>
</organism>
<accession>A0A8D2PNQ2</accession>
<protein>
    <recommendedName>
        <fullName evidence="3">Interleukin-4</fullName>
    </recommendedName>
</protein>
<dbReference type="Gene3D" id="1.20.1250.10">
    <property type="match status" value="1"/>
</dbReference>
<dbReference type="Ensembl" id="ENSZLMT00000016797.1">
    <property type="protein sequence ID" value="ENSZLMP00000016345.1"/>
    <property type="gene ID" value="ENSZLMG00000011378.1"/>
</dbReference>
<evidence type="ECO:0008006" key="3">
    <source>
        <dbReference type="Google" id="ProtNLM"/>
    </source>
</evidence>
<dbReference type="InterPro" id="IPR009079">
    <property type="entry name" value="4_helix_cytokine-like_core"/>
</dbReference>
<dbReference type="Proteomes" id="UP000694401">
    <property type="component" value="Unassembled WGS sequence"/>
</dbReference>
<dbReference type="AlphaFoldDB" id="A0A8D2PNQ2"/>
<evidence type="ECO:0000313" key="1">
    <source>
        <dbReference type="Ensembl" id="ENSZLMP00000016345.1"/>
    </source>
</evidence>
<reference evidence="1" key="1">
    <citation type="submission" date="2025-08" db="UniProtKB">
        <authorList>
            <consortium name="Ensembl"/>
        </authorList>
    </citation>
    <scope>IDENTIFICATION</scope>
</reference>